<name>A0A014MWI7_9HYPO</name>
<protein>
    <submittedName>
        <fullName evidence="1">Uncharacterized protein</fullName>
    </submittedName>
</protein>
<evidence type="ECO:0000313" key="1">
    <source>
        <dbReference type="EMBL" id="EXU95669.1"/>
    </source>
</evidence>
<proteinExistence type="predicted"/>
<evidence type="ECO:0000313" key="2">
    <source>
        <dbReference type="Proteomes" id="UP000030151"/>
    </source>
</evidence>
<dbReference type="Proteomes" id="UP000030151">
    <property type="component" value="Unassembled WGS sequence"/>
</dbReference>
<comment type="caution">
    <text evidence="1">The sequence shown here is derived from an EMBL/GenBank/DDBJ whole genome shotgun (WGS) entry which is preliminary data.</text>
</comment>
<accession>A0A014MWI7</accession>
<gene>
    <name evidence="1" type="ORF">X797_011240</name>
</gene>
<sequence length="176" mass="19661">MALAQLSFGDQRNGFVDFCNQATHLRGWDIVAVVPNFTYFSGALCVLYRLCYNNNKLSSSACNPAIEDLIMAPRHKAMRHMAVNFSRYQSQLTAKLQSAASKVHVLSDLWTCPHGHGVLAICARWLGCHTGDNATSNDTGLQHLLIRIKRHLEVWLVLDTARAAFSLLFVQPALHR</sequence>
<dbReference type="HOGENOM" id="CLU_1525535_0_0_1"/>
<organism evidence="1 2">
    <name type="scientific">Metarhizium robertsii</name>
    <dbReference type="NCBI Taxonomy" id="568076"/>
    <lineage>
        <taxon>Eukaryota</taxon>
        <taxon>Fungi</taxon>
        <taxon>Dikarya</taxon>
        <taxon>Ascomycota</taxon>
        <taxon>Pezizomycotina</taxon>
        <taxon>Sordariomycetes</taxon>
        <taxon>Hypocreomycetidae</taxon>
        <taxon>Hypocreales</taxon>
        <taxon>Clavicipitaceae</taxon>
        <taxon>Metarhizium</taxon>
    </lineage>
</organism>
<dbReference type="EMBL" id="JELW01000069">
    <property type="protein sequence ID" value="EXU95669.1"/>
    <property type="molecule type" value="Genomic_DNA"/>
</dbReference>
<dbReference type="AlphaFoldDB" id="A0A014MWI7"/>
<reference evidence="1 2" key="1">
    <citation type="submission" date="2014-02" db="EMBL/GenBank/DDBJ databases">
        <title>The genome sequence of the entomopathogenic fungus Metarhizium robertsii ARSEF 2575.</title>
        <authorList>
            <person name="Giuliano Garisto Donzelli B."/>
            <person name="Roe B.A."/>
            <person name="Macmil S.L."/>
            <person name="Krasnoff S.B."/>
            <person name="Gibson D.M."/>
        </authorList>
    </citation>
    <scope>NUCLEOTIDE SEQUENCE [LARGE SCALE GENOMIC DNA]</scope>
    <source>
        <strain evidence="1 2">ARSEF 2575</strain>
    </source>
</reference>